<protein>
    <submittedName>
        <fullName evidence="2">Uncharacterized protein</fullName>
    </submittedName>
</protein>
<dbReference type="AlphaFoldDB" id="A0A4Z2H9D3"/>
<comment type="caution">
    <text evidence="2">The sequence shown here is derived from an EMBL/GenBank/DDBJ whole genome shotgun (WGS) entry which is preliminary data.</text>
</comment>
<keyword evidence="1" id="KW-0812">Transmembrane</keyword>
<evidence type="ECO:0000313" key="3">
    <source>
        <dbReference type="Proteomes" id="UP000314294"/>
    </source>
</evidence>
<keyword evidence="1" id="KW-1133">Transmembrane helix</keyword>
<keyword evidence="1" id="KW-0472">Membrane</keyword>
<organism evidence="2 3">
    <name type="scientific">Liparis tanakae</name>
    <name type="common">Tanaka's snailfish</name>
    <dbReference type="NCBI Taxonomy" id="230148"/>
    <lineage>
        <taxon>Eukaryota</taxon>
        <taxon>Metazoa</taxon>
        <taxon>Chordata</taxon>
        <taxon>Craniata</taxon>
        <taxon>Vertebrata</taxon>
        <taxon>Euteleostomi</taxon>
        <taxon>Actinopterygii</taxon>
        <taxon>Neopterygii</taxon>
        <taxon>Teleostei</taxon>
        <taxon>Neoteleostei</taxon>
        <taxon>Acanthomorphata</taxon>
        <taxon>Eupercaria</taxon>
        <taxon>Perciformes</taxon>
        <taxon>Cottioidei</taxon>
        <taxon>Cottales</taxon>
        <taxon>Liparidae</taxon>
        <taxon>Liparis</taxon>
    </lineage>
</organism>
<feature type="transmembrane region" description="Helical" evidence="1">
    <location>
        <begin position="99"/>
        <end position="121"/>
    </location>
</feature>
<accession>A0A4Z2H9D3</accession>
<gene>
    <name evidence="2" type="ORF">EYF80_028229</name>
</gene>
<dbReference type="Proteomes" id="UP000314294">
    <property type="component" value="Unassembled WGS sequence"/>
</dbReference>
<sequence length="164" mass="17563">MAAVWVQFVTYPAAYLHGQHGSLFGDEGVDERQQVFGFDPVPVHVADGQPGEQSFLLPPPPPPPHLVASPGVFGHLAPVVLDLLFLLLEDGVHVHAVLVFVRAVVASFSFTTFSLTTFSLTTFSLTTFSFTTFSFPFFLPAAAFLPFPPSSSSSSSSSSESESL</sequence>
<evidence type="ECO:0000313" key="2">
    <source>
        <dbReference type="EMBL" id="TNN61484.1"/>
    </source>
</evidence>
<proteinExistence type="predicted"/>
<evidence type="ECO:0000256" key="1">
    <source>
        <dbReference type="SAM" id="Phobius"/>
    </source>
</evidence>
<name>A0A4Z2H9D3_9TELE</name>
<dbReference type="EMBL" id="SRLO01000314">
    <property type="protein sequence ID" value="TNN61484.1"/>
    <property type="molecule type" value="Genomic_DNA"/>
</dbReference>
<reference evidence="2 3" key="1">
    <citation type="submission" date="2019-03" db="EMBL/GenBank/DDBJ databases">
        <title>First draft genome of Liparis tanakae, snailfish: a comprehensive survey of snailfish specific genes.</title>
        <authorList>
            <person name="Kim W."/>
            <person name="Song I."/>
            <person name="Jeong J.-H."/>
            <person name="Kim D."/>
            <person name="Kim S."/>
            <person name="Ryu S."/>
            <person name="Song J.Y."/>
            <person name="Lee S.K."/>
        </authorList>
    </citation>
    <scope>NUCLEOTIDE SEQUENCE [LARGE SCALE GENOMIC DNA]</scope>
    <source>
        <tissue evidence="2">Muscle</tissue>
    </source>
</reference>
<keyword evidence="3" id="KW-1185">Reference proteome</keyword>
<feature type="transmembrane region" description="Helical" evidence="1">
    <location>
        <begin position="127"/>
        <end position="147"/>
    </location>
</feature>